<keyword evidence="3" id="KW-1185">Reference proteome</keyword>
<dbReference type="CDD" id="cd03794">
    <property type="entry name" value="GT4_WbuB-like"/>
    <property type="match status" value="1"/>
</dbReference>
<comment type="caution">
    <text evidence="2">The sequence shown here is derived from an EMBL/GenBank/DDBJ whole genome shotgun (WGS) entry which is preliminary data.</text>
</comment>
<gene>
    <name evidence="2" type="ORF">EHQ18_07475</name>
</gene>
<protein>
    <submittedName>
        <fullName evidence="2">Glycosyltransferase WbuB</fullName>
    </submittedName>
</protein>
<reference evidence="2" key="1">
    <citation type="journal article" date="2019" name="PLoS Negl. Trop. Dis.">
        <title>Revisiting the worldwide diversity of Leptospira species in the environment.</title>
        <authorList>
            <person name="Vincent A.T."/>
            <person name="Schiettekatte O."/>
            <person name="Bourhy P."/>
            <person name="Veyrier F.J."/>
            <person name="Picardeau M."/>
        </authorList>
    </citation>
    <scope>NUCLEOTIDE SEQUENCE [LARGE SCALE GENOMIC DNA]</scope>
    <source>
        <strain evidence="2">201800293</strain>
    </source>
</reference>
<proteinExistence type="predicted"/>
<keyword evidence="2" id="KW-0808">Transferase</keyword>
<accession>A0A6N4Q1N4</accession>
<evidence type="ECO:0000259" key="1">
    <source>
        <dbReference type="Pfam" id="PF00534"/>
    </source>
</evidence>
<feature type="domain" description="Glycosyl transferase family 1" evidence="1">
    <location>
        <begin position="200"/>
        <end position="365"/>
    </location>
</feature>
<evidence type="ECO:0000313" key="3">
    <source>
        <dbReference type="Proteomes" id="UP000297239"/>
    </source>
</evidence>
<dbReference type="Proteomes" id="UP000297239">
    <property type="component" value="Unassembled WGS sequence"/>
</dbReference>
<evidence type="ECO:0000313" key="2">
    <source>
        <dbReference type="EMBL" id="TGK71938.1"/>
    </source>
</evidence>
<dbReference type="Gene3D" id="3.40.50.2000">
    <property type="entry name" value="Glycogen Phosphorylase B"/>
    <property type="match status" value="2"/>
</dbReference>
<dbReference type="GO" id="GO:0016757">
    <property type="term" value="F:glycosyltransferase activity"/>
    <property type="evidence" value="ECO:0007669"/>
    <property type="project" value="InterPro"/>
</dbReference>
<dbReference type="OrthoDB" id="9811902at2"/>
<dbReference type="Pfam" id="PF00534">
    <property type="entry name" value="Glycos_transf_1"/>
    <property type="match status" value="1"/>
</dbReference>
<organism evidence="2 3">
    <name type="scientific">Leptospira kanakyensis</name>
    <dbReference type="NCBI Taxonomy" id="2484968"/>
    <lineage>
        <taxon>Bacteria</taxon>
        <taxon>Pseudomonadati</taxon>
        <taxon>Spirochaetota</taxon>
        <taxon>Spirochaetia</taxon>
        <taxon>Leptospirales</taxon>
        <taxon>Leptospiraceae</taxon>
        <taxon>Leptospira</taxon>
    </lineage>
</organism>
<name>A0A6N4Q1N4_9LEPT</name>
<dbReference type="InterPro" id="IPR001296">
    <property type="entry name" value="Glyco_trans_1"/>
</dbReference>
<dbReference type="AlphaFoldDB" id="A0A6N4Q1N4"/>
<sequence>MHELAIEFKSRGYEVDVYTPLILGKVQKGISNLNIQMDGINIFRFYAGKLKTASKPLRLINEILMPYKGILRYYNKLGSRNYQFVISYSPSIFWYPFVLFLKIKSNAKSFLILRDFFPQWVIDNGMIKEKSLIAKFFRWHESKCYSASDIIGIQSPANLNWFQDKFPIFRNKSTLLYNWASPLGFKSNQSQSRIKDKIGNFRKKYNLESKIIFFYGGNIGHAQDIRNLLQLAEDMVPYKDVFFVFMGSGDEVDLLKNWISDRNLQNTLYLESVDQGEFIQILQEVNVGLFSLHPHHTTHNFPGKILAYCQVGIPILGAVNTGNDIVSVIEGNGAGKISIAGDSKTLFKNAVLLSDEKVRKRMSEKSLLLMDTYFSTAKTVDLILSSFE</sequence>
<dbReference type="EMBL" id="RQFF01000016">
    <property type="protein sequence ID" value="TGK71938.1"/>
    <property type="molecule type" value="Genomic_DNA"/>
</dbReference>
<dbReference type="SUPFAM" id="SSF53756">
    <property type="entry name" value="UDP-Glycosyltransferase/glycogen phosphorylase"/>
    <property type="match status" value="1"/>
</dbReference>